<reference evidence="2 3" key="1">
    <citation type="submission" date="2022-10" db="EMBL/GenBank/DDBJ databases">
        <title>High-quality genome sequences of two octocoral-associated bacteria, Endozoicomonas euniceicola EF212 and Endozoicomonas gorgoniicola PS125.</title>
        <authorList>
            <person name="Chiou Y.-J."/>
            <person name="Chen Y.-H."/>
        </authorList>
    </citation>
    <scope>NUCLEOTIDE SEQUENCE [LARGE SCALE GENOMIC DNA]</scope>
    <source>
        <strain evidence="2 3">PS125</strain>
    </source>
</reference>
<feature type="region of interest" description="Disordered" evidence="1">
    <location>
        <begin position="1"/>
        <end position="25"/>
    </location>
</feature>
<accession>A0ABT3MY99</accession>
<evidence type="ECO:0008006" key="4">
    <source>
        <dbReference type="Google" id="ProtNLM"/>
    </source>
</evidence>
<gene>
    <name evidence="2" type="ORF">NX722_17305</name>
</gene>
<protein>
    <recommendedName>
        <fullName evidence="4">Fido domain-containing protein</fullName>
    </recommendedName>
</protein>
<evidence type="ECO:0000313" key="2">
    <source>
        <dbReference type="EMBL" id="MCW7554345.1"/>
    </source>
</evidence>
<dbReference type="EMBL" id="JAPFCC010000001">
    <property type="protein sequence ID" value="MCW7554345.1"/>
    <property type="molecule type" value="Genomic_DNA"/>
</dbReference>
<keyword evidence="3" id="KW-1185">Reference proteome</keyword>
<dbReference type="Proteomes" id="UP001209854">
    <property type="component" value="Unassembled WGS sequence"/>
</dbReference>
<dbReference type="RefSeq" id="WP_262564083.1">
    <property type="nucleotide sequence ID" value="NZ_JAPFCC010000001.1"/>
</dbReference>
<comment type="caution">
    <text evidence="2">The sequence shown here is derived from an EMBL/GenBank/DDBJ whole genome shotgun (WGS) entry which is preliminary data.</text>
</comment>
<sequence>MISSSSGQGSVPTSQSSTVNSESPPDYASGFYNRMVIGLRNVMGYLNLQRTPVSSPAADSGQPVLQRELQSASQKTLMTAQSDSKVTPSLFSADTLFHDPFKPEPELELSDIFEETISEDVGEALNSSYMAGCSLMRGHEASYECQGKFFYIVPDEPGKNIASRWSAELSEKFGQKEEAVRSEAMKYFTLIHSKLRGAEFLQSEQFVLKAFTHFVEGVHQSVKLEQAFKAWEREGLSRAGLSESDTELFRLMIEGSRCGSASERFRLNNELGYLERCYQGFFELLNALGVAPDKRLSVSDINRVAAVVGSHFCNENTVYRVSIKVEDCLALFARMMPCRLLVSSDSSNFDREYLELLLDKEPTNESERSAVEYILKRQKEDGAHFKLVFISVSGDGKMLFQVRYASDDKQRDAQAVLDQYYKTVAEKKSDLEIVEAAVKTACMLQRMHLYGDGNGRIQFFMVLPALLYQQGFWLTKTLDNPWALVDSVSPETIARMLLPLCERRPVFTTPIDWRSHVSGAENVRLLCAMGEVEAFKEVISQRPELLKHTFQPNDLALLATAVYSNQKSIVEYILSHHPESVSSEEVDKLISYLDESNFSPDVTKGLRVLLNNYLAFELPSGDGINASERNKQSPAQVSESVDPELPLIL</sequence>
<name>A0ABT3MY99_9GAMM</name>
<organism evidence="2 3">
    <name type="scientific">Endozoicomonas gorgoniicola</name>
    <dbReference type="NCBI Taxonomy" id="1234144"/>
    <lineage>
        <taxon>Bacteria</taxon>
        <taxon>Pseudomonadati</taxon>
        <taxon>Pseudomonadota</taxon>
        <taxon>Gammaproteobacteria</taxon>
        <taxon>Oceanospirillales</taxon>
        <taxon>Endozoicomonadaceae</taxon>
        <taxon>Endozoicomonas</taxon>
    </lineage>
</organism>
<feature type="compositionally biased region" description="Low complexity" evidence="1">
    <location>
        <begin position="1"/>
        <end position="19"/>
    </location>
</feature>
<evidence type="ECO:0000313" key="3">
    <source>
        <dbReference type="Proteomes" id="UP001209854"/>
    </source>
</evidence>
<feature type="region of interest" description="Disordered" evidence="1">
    <location>
        <begin position="625"/>
        <end position="649"/>
    </location>
</feature>
<proteinExistence type="predicted"/>
<evidence type="ECO:0000256" key="1">
    <source>
        <dbReference type="SAM" id="MobiDB-lite"/>
    </source>
</evidence>